<dbReference type="GeneID" id="17259021"/>
<reference evidence="2" key="1">
    <citation type="journal article" date="2013" name="Nature">
        <title>Pan genome of the phytoplankton Emiliania underpins its global distribution.</title>
        <authorList>
            <person name="Read B.A."/>
            <person name="Kegel J."/>
            <person name="Klute M.J."/>
            <person name="Kuo A."/>
            <person name="Lefebvre S.C."/>
            <person name="Maumus F."/>
            <person name="Mayer C."/>
            <person name="Miller J."/>
            <person name="Monier A."/>
            <person name="Salamov A."/>
            <person name="Young J."/>
            <person name="Aguilar M."/>
            <person name="Claverie J.M."/>
            <person name="Frickenhaus S."/>
            <person name="Gonzalez K."/>
            <person name="Herman E.K."/>
            <person name="Lin Y.C."/>
            <person name="Napier J."/>
            <person name="Ogata H."/>
            <person name="Sarno A.F."/>
            <person name="Shmutz J."/>
            <person name="Schroeder D."/>
            <person name="de Vargas C."/>
            <person name="Verret F."/>
            <person name="von Dassow P."/>
            <person name="Valentin K."/>
            <person name="Van de Peer Y."/>
            <person name="Wheeler G."/>
            <person name="Dacks J.B."/>
            <person name="Delwiche C.F."/>
            <person name="Dyhrman S.T."/>
            <person name="Glockner G."/>
            <person name="John U."/>
            <person name="Richards T."/>
            <person name="Worden A.Z."/>
            <person name="Zhang X."/>
            <person name="Grigoriev I.V."/>
            <person name="Allen A.E."/>
            <person name="Bidle K."/>
            <person name="Borodovsky M."/>
            <person name="Bowler C."/>
            <person name="Brownlee C."/>
            <person name="Cock J.M."/>
            <person name="Elias M."/>
            <person name="Gladyshev V.N."/>
            <person name="Groth M."/>
            <person name="Guda C."/>
            <person name="Hadaegh A."/>
            <person name="Iglesias-Rodriguez M.D."/>
            <person name="Jenkins J."/>
            <person name="Jones B.M."/>
            <person name="Lawson T."/>
            <person name="Leese F."/>
            <person name="Lindquist E."/>
            <person name="Lobanov A."/>
            <person name="Lomsadze A."/>
            <person name="Malik S.B."/>
            <person name="Marsh M.E."/>
            <person name="Mackinder L."/>
            <person name="Mock T."/>
            <person name="Mueller-Roeber B."/>
            <person name="Pagarete A."/>
            <person name="Parker M."/>
            <person name="Probert I."/>
            <person name="Quesneville H."/>
            <person name="Raines C."/>
            <person name="Rensing S.A."/>
            <person name="Riano-Pachon D.M."/>
            <person name="Richier S."/>
            <person name="Rokitta S."/>
            <person name="Shiraiwa Y."/>
            <person name="Soanes D.M."/>
            <person name="van der Giezen M."/>
            <person name="Wahlund T.M."/>
            <person name="Williams B."/>
            <person name="Wilson W."/>
            <person name="Wolfe G."/>
            <person name="Wurch L.L."/>
        </authorList>
    </citation>
    <scope>NUCLEOTIDE SEQUENCE</scope>
</reference>
<keyword evidence="2" id="KW-1185">Reference proteome</keyword>
<dbReference type="EnsemblProtists" id="EOD12868">
    <property type="protein sequence ID" value="EOD12868"/>
    <property type="gene ID" value="EMIHUDRAFT_357156"/>
</dbReference>
<dbReference type="Proteomes" id="UP000013827">
    <property type="component" value="Unassembled WGS sequence"/>
</dbReference>
<dbReference type="KEGG" id="ehx:EMIHUDRAFT_357156"/>
<reference evidence="1" key="2">
    <citation type="submission" date="2024-10" db="UniProtKB">
        <authorList>
            <consortium name="EnsemblProtists"/>
        </authorList>
    </citation>
    <scope>IDENTIFICATION</scope>
</reference>
<sequence length="151" mass="15628">MACTRMACAAHLPTEGLAQQGETCDGFDETTGKAFPSCAQGLVCQSVDEMVSIPGAGKKCTPVADTVTERRFGRFGRRPGGGLAVGMMGGMLLGSAMSQRPTTVVYEAPQQPCPYGRYSPACKNWGSGNAPAYEPGTTGPSQNNPLYGIAG</sequence>
<organism evidence="1 2">
    <name type="scientific">Emiliania huxleyi (strain CCMP1516)</name>
    <dbReference type="NCBI Taxonomy" id="280463"/>
    <lineage>
        <taxon>Eukaryota</taxon>
        <taxon>Haptista</taxon>
        <taxon>Haptophyta</taxon>
        <taxon>Prymnesiophyceae</taxon>
        <taxon>Isochrysidales</taxon>
        <taxon>Noelaerhabdaceae</taxon>
        <taxon>Emiliania</taxon>
    </lineage>
</organism>
<dbReference type="PaxDb" id="2903-EOD12868"/>
<protein>
    <submittedName>
        <fullName evidence="1">Uncharacterized protein</fullName>
    </submittedName>
</protein>
<evidence type="ECO:0000313" key="2">
    <source>
        <dbReference type="Proteomes" id="UP000013827"/>
    </source>
</evidence>
<dbReference type="RefSeq" id="XP_005765297.1">
    <property type="nucleotide sequence ID" value="XM_005765240.1"/>
</dbReference>
<proteinExistence type="predicted"/>
<evidence type="ECO:0000313" key="1">
    <source>
        <dbReference type="EnsemblProtists" id="EOD12868"/>
    </source>
</evidence>
<dbReference type="AlphaFoldDB" id="A0A0D3INN3"/>
<dbReference type="HOGENOM" id="CLU_1745409_0_0_1"/>
<name>A0A0D3INN3_EMIH1</name>
<accession>A0A0D3INN3</accession>